<keyword evidence="1" id="KW-0677">Repeat</keyword>
<dbReference type="PANTHER" id="PTHR40619">
    <property type="entry name" value="FUNGAL STAND N-TERMINAL GOODBYE DOMAIN-CONTAINING PROTEIN"/>
    <property type="match status" value="1"/>
</dbReference>
<accession>A0AAW0QHR0</accession>
<sequence>MDSMADARGVSCSSDVELKSKVAQLAARGVKLSPTSKKATQFLKLDSFPEASGVKIDEGSNYSRLRASLGLDEEVDKLDFNELYQECKESQARLVSTQRRLLKDSKKTKELEFIIDGDVGEIRYESLQDLGDVVDNACGLINQKLSAAKPEEEGKFERFARKLRQGFRGFCRNAENIEPFLEFIPEALGAGSALFGALTVVIKVAGAYQSLDDLVCKALENIRSIADSSTNLVLGAMPNSKKLHMQMSTVYACVFGVLRLASERVFQGRWKKVGLAITHPKNNGDELNSLRLAMMEKHRSLEVTLLIVNMGQINKTVAAMSRSEMEQKVNQFWLAKEIHDLLVANGSLRPLKKDKTKRLVRGKSSKKLPRLNVDDLLLDKLFPTTLVEDDCLELSSSESLPGRRDHHRVKAVTGNNQLQAFIKLETEKILMILGGMGGRDDQLSPVSHVVAKLITALREVQQRNQSMLTVTFFCGQHQYDGYSSCRAMMITLILQLIDQYRDFSNEILNECMQSLEARDVTGLCDLYEALCFELPETAILYCTIDGLGFFGYPNKRLSETRMILGRLLDLSRDIEKSPKACIKFLCATPALCPDMADLFELRLRLMSRPKSYLARSVSRLTSHMALRPVSQDPYLVWMYGSLAVVSSVTGCTFHA</sequence>
<evidence type="ECO:0000313" key="4">
    <source>
        <dbReference type="Proteomes" id="UP001392437"/>
    </source>
</evidence>
<keyword evidence="4" id="KW-1185">Reference proteome</keyword>
<name>A0AAW0QHR0_9PEZI</name>
<gene>
    <name evidence="3" type="ORF">PG999_012270</name>
</gene>
<dbReference type="EMBL" id="JAQQWP010000009">
    <property type="protein sequence ID" value="KAK8101896.1"/>
    <property type="molecule type" value="Genomic_DNA"/>
</dbReference>
<dbReference type="InterPro" id="IPR056884">
    <property type="entry name" value="NPHP3-like_N"/>
</dbReference>
<evidence type="ECO:0000256" key="1">
    <source>
        <dbReference type="ARBA" id="ARBA00022737"/>
    </source>
</evidence>
<feature type="domain" description="Nephrocystin 3-like N-terminal" evidence="2">
    <location>
        <begin position="451"/>
        <end position="547"/>
    </location>
</feature>
<proteinExistence type="predicted"/>
<dbReference type="AlphaFoldDB" id="A0AAW0QHR0"/>
<organism evidence="3 4">
    <name type="scientific">Apiospora kogelbergensis</name>
    <dbReference type="NCBI Taxonomy" id="1337665"/>
    <lineage>
        <taxon>Eukaryota</taxon>
        <taxon>Fungi</taxon>
        <taxon>Dikarya</taxon>
        <taxon>Ascomycota</taxon>
        <taxon>Pezizomycotina</taxon>
        <taxon>Sordariomycetes</taxon>
        <taxon>Xylariomycetidae</taxon>
        <taxon>Amphisphaeriales</taxon>
        <taxon>Apiosporaceae</taxon>
        <taxon>Apiospora</taxon>
    </lineage>
</organism>
<dbReference type="Pfam" id="PF24883">
    <property type="entry name" value="NPHP3_N"/>
    <property type="match status" value="1"/>
</dbReference>
<evidence type="ECO:0000259" key="2">
    <source>
        <dbReference type="Pfam" id="PF24883"/>
    </source>
</evidence>
<dbReference type="PANTHER" id="PTHR40619:SF3">
    <property type="entry name" value="FUNGAL STAND N-TERMINAL GOODBYE DOMAIN-CONTAINING PROTEIN"/>
    <property type="match status" value="1"/>
</dbReference>
<comment type="caution">
    <text evidence="3">The sequence shown here is derived from an EMBL/GenBank/DDBJ whole genome shotgun (WGS) entry which is preliminary data.</text>
</comment>
<evidence type="ECO:0000313" key="3">
    <source>
        <dbReference type="EMBL" id="KAK8101896.1"/>
    </source>
</evidence>
<dbReference type="Proteomes" id="UP001392437">
    <property type="component" value="Unassembled WGS sequence"/>
</dbReference>
<reference evidence="3 4" key="1">
    <citation type="submission" date="2023-01" db="EMBL/GenBank/DDBJ databases">
        <title>Analysis of 21 Apiospora genomes using comparative genomics revels a genus with tremendous synthesis potential of carbohydrate active enzymes and secondary metabolites.</title>
        <authorList>
            <person name="Sorensen T."/>
        </authorList>
    </citation>
    <scope>NUCLEOTIDE SEQUENCE [LARGE SCALE GENOMIC DNA]</scope>
    <source>
        <strain evidence="3 4">CBS 117206</strain>
    </source>
</reference>
<protein>
    <recommendedName>
        <fullName evidence="2">Nephrocystin 3-like N-terminal domain-containing protein</fullName>
    </recommendedName>
</protein>